<protein>
    <submittedName>
        <fullName evidence="2">Chromodomain Y-like protein</fullName>
    </submittedName>
</protein>
<dbReference type="InterPro" id="IPR014748">
    <property type="entry name" value="Enoyl-CoA_hydra_C"/>
</dbReference>
<feature type="region of interest" description="Disordered" evidence="1">
    <location>
        <begin position="1"/>
        <end position="215"/>
    </location>
</feature>
<feature type="region of interest" description="Disordered" evidence="1">
    <location>
        <begin position="408"/>
        <end position="475"/>
    </location>
</feature>
<feature type="compositionally biased region" description="Low complexity" evidence="1">
    <location>
        <begin position="770"/>
        <end position="787"/>
    </location>
</feature>
<feature type="compositionally biased region" description="Polar residues" evidence="1">
    <location>
        <begin position="341"/>
        <end position="358"/>
    </location>
</feature>
<name>A0A6A4VUE2_AMPAM</name>
<keyword evidence="3" id="KW-1185">Reference proteome</keyword>
<dbReference type="SUPFAM" id="SSF52096">
    <property type="entry name" value="ClpP/crotonase"/>
    <property type="match status" value="1"/>
</dbReference>
<dbReference type="InterPro" id="IPR029045">
    <property type="entry name" value="ClpP/crotonase-like_dom_sf"/>
</dbReference>
<evidence type="ECO:0000313" key="2">
    <source>
        <dbReference type="EMBL" id="KAF0299667.1"/>
    </source>
</evidence>
<dbReference type="Pfam" id="PF00378">
    <property type="entry name" value="ECH_1"/>
    <property type="match status" value="1"/>
</dbReference>
<dbReference type="Proteomes" id="UP000440578">
    <property type="component" value="Unassembled WGS sequence"/>
</dbReference>
<dbReference type="InterPro" id="IPR001753">
    <property type="entry name" value="Enoyl-CoA_hydra/iso"/>
</dbReference>
<feature type="compositionally biased region" description="Low complexity" evidence="1">
    <location>
        <begin position="136"/>
        <end position="147"/>
    </location>
</feature>
<dbReference type="PANTHER" id="PTHR43684">
    <property type="match status" value="1"/>
</dbReference>
<feature type="compositionally biased region" description="Basic and acidic residues" evidence="1">
    <location>
        <begin position="819"/>
        <end position="830"/>
    </location>
</feature>
<accession>A0A6A4VUE2</accession>
<feature type="region of interest" description="Disordered" evidence="1">
    <location>
        <begin position="337"/>
        <end position="388"/>
    </location>
</feature>
<dbReference type="PANTHER" id="PTHR43684:SF11">
    <property type="entry name" value="CHROMO DOMAIN-CONTAINING PROTEIN"/>
    <property type="match status" value="1"/>
</dbReference>
<feature type="compositionally biased region" description="Pro residues" evidence="1">
    <location>
        <begin position="408"/>
        <end position="424"/>
    </location>
</feature>
<proteinExistence type="predicted"/>
<dbReference type="EMBL" id="VIIS01001343">
    <property type="protein sequence ID" value="KAF0299667.1"/>
    <property type="molecule type" value="Genomic_DNA"/>
</dbReference>
<feature type="compositionally biased region" description="Pro residues" evidence="1">
    <location>
        <begin position="54"/>
        <end position="63"/>
    </location>
</feature>
<feature type="compositionally biased region" description="Low complexity" evidence="1">
    <location>
        <begin position="93"/>
        <end position="106"/>
    </location>
</feature>
<dbReference type="Gene3D" id="3.90.226.10">
    <property type="entry name" value="2-enoyl-CoA Hydratase, Chain A, domain 1"/>
    <property type="match status" value="1"/>
</dbReference>
<dbReference type="GO" id="GO:0003714">
    <property type="term" value="F:transcription corepressor activity"/>
    <property type="evidence" value="ECO:0007669"/>
    <property type="project" value="TreeGrafter"/>
</dbReference>
<feature type="region of interest" description="Disordered" evidence="1">
    <location>
        <begin position="270"/>
        <end position="295"/>
    </location>
</feature>
<sequence length="1107" mass="116337">MSSGAVMMSAPPAAPPAPTPQALHRTQFIRGVRDSMAKALAQGLGDSPAEAAAPPAPQPPPSPRQQQVRPKPALVKNSPTRISLTGRLKQLIGVGPPSDGVSGDPPASEPLVRTPPRTVPSPATEVLVRTPPRAAPSPAASVGSESPLRSPVRVLNLSDHRPRSPVRVLSAADQQRQRPAPPPATSLKPIVRLPEGSAAEQTGVEPAANGEASEERKRMIALAQLKILQRKTPGAQKLAAQESLSAVSVAGGSPIKTYGRRAELVAAAAAAAANGAAESSPPAPPPQPRKNVKLMPPLTLLVPPVKSPVMSPAELLKPDVEDASRCASGLLIRKTYYKATPVQQQQPSTAVGRNGSLQSPPPPPQQQQVAAPVERRGRGRPRRAAVAAAAVVSEAAAAALQQAPAAAPAPPAATMLPPPSPVPSTVPAGGVKLPVGRKRRHGSSGRGSDTSSVRSSSADTSPRPKKSRPPSRDLKALFVDEGAINILSEMKTLNGEKRRTRVPSSDKLVYTAKAAREARDATTSPSAPKRSVVPVCGSLRALPAARARSPLKKDGRTVNKIRAKAIKMKKQADAKKAAKMTTSAKLKALKAKIKEERKSPSPSPKPTPKPATKAAEKPAGPSVSPKAPSQKAATKTLMASKAAKLNKGSVTALATKKPKATAAAAASQLKPKPKKQQPSPVEKPDDASTSGKKSPASASVPSAAGPAPKAAPVPQEKAPKPPQPKLTQDKNLNIIEKRTAKEPRSVERKKSGSAEERQPVSRSVSRDKSSSPSSKSSSKSSSPLPVRATLNTVPTSPSSLSYSSLQRRLEVATLKQVRRKEAPGDRERSSSRSNLGTIRHREICVKKFDRFHQVILCPVTTRLKAGLNVQVMREIREYLSACERDPTCRAVLLTSSAGPFCQGLDYTCLLGLSPEKRRKAAEDLAKELKDFVRAVAGFSKPLVAGVTGSCVGLGVSLLPLCDLVYVTEKATLQMPYARLGTVPEGGATHSLTALLGHAKSGAMVMTGRAMTGAEAVSANLATGLVWAGSAYEELVALARQMLDNAAQALESTKALLRHSLRAKLEQALHSECRLLVHQWSAPEFQQRVRELYDEGGLLLQKAGFDTQ</sequence>
<reference evidence="2 3" key="1">
    <citation type="submission" date="2019-07" db="EMBL/GenBank/DDBJ databases">
        <title>Draft genome assembly of a fouling barnacle, Amphibalanus amphitrite (Darwin, 1854): The first reference genome for Thecostraca.</title>
        <authorList>
            <person name="Kim W."/>
        </authorList>
    </citation>
    <scope>NUCLEOTIDE SEQUENCE [LARGE SCALE GENOMIC DNA]</scope>
    <source>
        <strain evidence="2">SNU_AA5</strain>
        <tissue evidence="2">Soma without cirri and trophi</tissue>
    </source>
</reference>
<organism evidence="2 3">
    <name type="scientific">Amphibalanus amphitrite</name>
    <name type="common">Striped barnacle</name>
    <name type="synonym">Balanus amphitrite</name>
    <dbReference type="NCBI Taxonomy" id="1232801"/>
    <lineage>
        <taxon>Eukaryota</taxon>
        <taxon>Metazoa</taxon>
        <taxon>Ecdysozoa</taxon>
        <taxon>Arthropoda</taxon>
        <taxon>Crustacea</taxon>
        <taxon>Multicrustacea</taxon>
        <taxon>Cirripedia</taxon>
        <taxon>Thoracica</taxon>
        <taxon>Thoracicalcarea</taxon>
        <taxon>Balanomorpha</taxon>
        <taxon>Balanoidea</taxon>
        <taxon>Balanidae</taxon>
        <taxon>Amphibalaninae</taxon>
        <taxon>Amphibalanus</taxon>
    </lineage>
</organism>
<dbReference type="InterPro" id="IPR051053">
    <property type="entry name" value="ECH/Chromodomain_protein"/>
</dbReference>
<feature type="compositionally biased region" description="Low complexity" evidence="1">
    <location>
        <begin position="446"/>
        <end position="457"/>
    </location>
</feature>
<feature type="compositionally biased region" description="Low complexity" evidence="1">
    <location>
        <begin position="270"/>
        <end position="280"/>
    </location>
</feature>
<dbReference type="GO" id="GO:0005634">
    <property type="term" value="C:nucleus"/>
    <property type="evidence" value="ECO:0007669"/>
    <property type="project" value="TreeGrafter"/>
</dbReference>
<gene>
    <name evidence="2" type="primary">CDYL_0</name>
    <name evidence="2" type="ORF">FJT64_027669</name>
</gene>
<feature type="compositionally biased region" description="Low complexity" evidence="1">
    <location>
        <begin position="690"/>
        <end position="716"/>
    </location>
</feature>
<dbReference type="CDD" id="cd06558">
    <property type="entry name" value="crotonase-like"/>
    <property type="match status" value="1"/>
</dbReference>
<feature type="compositionally biased region" description="Low complexity" evidence="1">
    <location>
        <begin position="651"/>
        <end position="680"/>
    </location>
</feature>
<dbReference type="AlphaFoldDB" id="A0A6A4VUE2"/>
<feature type="region of interest" description="Disordered" evidence="1">
    <location>
        <begin position="814"/>
        <end position="833"/>
    </location>
</feature>
<evidence type="ECO:0000313" key="3">
    <source>
        <dbReference type="Proteomes" id="UP000440578"/>
    </source>
</evidence>
<feature type="region of interest" description="Disordered" evidence="1">
    <location>
        <begin position="566"/>
        <end position="804"/>
    </location>
</feature>
<dbReference type="Gene3D" id="1.10.12.10">
    <property type="entry name" value="Lyase 2-enoyl-coa Hydratase, Chain A, domain 2"/>
    <property type="match status" value="1"/>
</dbReference>
<evidence type="ECO:0000256" key="1">
    <source>
        <dbReference type="SAM" id="MobiDB-lite"/>
    </source>
</evidence>
<feature type="compositionally biased region" description="Basic and acidic residues" evidence="1">
    <location>
        <begin position="735"/>
        <end position="769"/>
    </location>
</feature>
<dbReference type="OrthoDB" id="6357915at2759"/>
<comment type="caution">
    <text evidence="2">The sequence shown here is derived from an EMBL/GenBank/DDBJ whole genome shotgun (WGS) entry which is preliminary data.</text>
</comment>